<accession>T1G705</accession>
<comment type="subcellular location">
    <subcellularLocation>
        <location evidence="1">Mitochondrion</location>
    </subcellularLocation>
</comment>
<dbReference type="PANTHER" id="PTHR13409:SF0">
    <property type="entry name" value="LARGE RIBOSOMAL SUBUNIT PROTEIN ML51"/>
    <property type="match status" value="1"/>
</dbReference>
<evidence type="ECO:0000313" key="11">
    <source>
        <dbReference type="Proteomes" id="UP000015101"/>
    </source>
</evidence>
<dbReference type="GeneID" id="20216852"/>
<dbReference type="RefSeq" id="XP_009028117.1">
    <property type="nucleotide sequence ID" value="XM_009029869.1"/>
</dbReference>
<evidence type="ECO:0000256" key="7">
    <source>
        <dbReference type="ARBA" id="ARBA00035182"/>
    </source>
</evidence>
<dbReference type="OMA" id="RRKAPYW"/>
<name>T1G705_HELRO</name>
<dbReference type="EMBL" id="AMQM01007289">
    <property type="status" value="NOT_ANNOTATED_CDS"/>
    <property type="molecule type" value="Genomic_DNA"/>
</dbReference>
<keyword evidence="11" id="KW-1185">Reference proteome</keyword>
<dbReference type="KEGG" id="hro:HELRODRAFT_88241"/>
<evidence type="ECO:0000256" key="6">
    <source>
        <dbReference type="ARBA" id="ARBA00023274"/>
    </source>
</evidence>
<evidence type="ECO:0000256" key="4">
    <source>
        <dbReference type="ARBA" id="ARBA00022980"/>
    </source>
</evidence>
<dbReference type="Pfam" id="PF10244">
    <property type="entry name" value="MRP-L51"/>
    <property type="match status" value="1"/>
</dbReference>
<dbReference type="CTD" id="20216852"/>
<dbReference type="InterPro" id="IPR019373">
    <property type="entry name" value="Ribosomal_mL51"/>
</dbReference>
<evidence type="ECO:0000313" key="10">
    <source>
        <dbReference type="EnsemblMetazoa" id="HelroP88241"/>
    </source>
</evidence>
<dbReference type="eggNOG" id="KOG4045">
    <property type="taxonomic scope" value="Eukaryota"/>
</dbReference>
<proteinExistence type="inferred from homology"/>
<organism evidence="10 11">
    <name type="scientific">Helobdella robusta</name>
    <name type="common">Californian leech</name>
    <dbReference type="NCBI Taxonomy" id="6412"/>
    <lineage>
        <taxon>Eukaryota</taxon>
        <taxon>Metazoa</taxon>
        <taxon>Spiralia</taxon>
        <taxon>Lophotrochozoa</taxon>
        <taxon>Annelida</taxon>
        <taxon>Clitellata</taxon>
        <taxon>Hirudinea</taxon>
        <taxon>Rhynchobdellida</taxon>
        <taxon>Glossiphoniidae</taxon>
        <taxon>Helobdella</taxon>
    </lineage>
</organism>
<dbReference type="GO" id="GO:0006412">
    <property type="term" value="P:translation"/>
    <property type="evidence" value="ECO:0000318"/>
    <property type="project" value="GO_Central"/>
</dbReference>
<dbReference type="AlphaFoldDB" id="T1G705"/>
<sequence length="112" mass="13326">MPKWDPQKLNAWTSKKALFGQNDYIDILGDGTVHPWELLSAPPWLKGFKGNEMQRLIRRLGVQGEFLKDTYPSKYHQITKQIRYLYNKLNRRRKAPYWGGYSRFSRIDKPVI</sequence>
<evidence type="ECO:0000256" key="2">
    <source>
        <dbReference type="ARBA" id="ARBA00010972"/>
    </source>
</evidence>
<comment type="similarity">
    <text evidence="2">Belongs to the mitochondrion-specific ribosomal protein mL51 family.</text>
</comment>
<evidence type="ECO:0000256" key="1">
    <source>
        <dbReference type="ARBA" id="ARBA00004173"/>
    </source>
</evidence>
<evidence type="ECO:0000313" key="9">
    <source>
        <dbReference type="EMBL" id="ESN93756.1"/>
    </source>
</evidence>
<dbReference type="GO" id="GO:0005762">
    <property type="term" value="C:mitochondrial large ribosomal subunit"/>
    <property type="evidence" value="ECO:0000318"/>
    <property type="project" value="GO_Central"/>
</dbReference>
<keyword evidence="4" id="KW-0689">Ribosomal protein</keyword>
<dbReference type="OrthoDB" id="10059330at2759"/>
<protein>
    <recommendedName>
        <fullName evidence="7">Large ribosomal subunit protein mL51</fullName>
    </recommendedName>
    <alternativeName>
        <fullName evidence="8">39S ribosomal protein L51, mitochondrial</fullName>
    </alternativeName>
</protein>
<dbReference type="EnsemblMetazoa" id="HelroT88241">
    <property type="protein sequence ID" value="HelroP88241"/>
    <property type="gene ID" value="HelroG88241"/>
</dbReference>
<evidence type="ECO:0000256" key="8">
    <source>
        <dbReference type="ARBA" id="ARBA00035419"/>
    </source>
</evidence>
<dbReference type="InParanoid" id="T1G705"/>
<reference evidence="9 11" key="2">
    <citation type="journal article" date="2013" name="Nature">
        <title>Insights into bilaterian evolution from three spiralian genomes.</title>
        <authorList>
            <person name="Simakov O."/>
            <person name="Marletaz F."/>
            <person name="Cho S.J."/>
            <person name="Edsinger-Gonzales E."/>
            <person name="Havlak P."/>
            <person name="Hellsten U."/>
            <person name="Kuo D.H."/>
            <person name="Larsson T."/>
            <person name="Lv J."/>
            <person name="Arendt D."/>
            <person name="Savage R."/>
            <person name="Osoegawa K."/>
            <person name="de Jong P."/>
            <person name="Grimwood J."/>
            <person name="Chapman J.A."/>
            <person name="Shapiro H."/>
            <person name="Aerts A."/>
            <person name="Otillar R.P."/>
            <person name="Terry A.Y."/>
            <person name="Boore J.L."/>
            <person name="Grigoriev I.V."/>
            <person name="Lindberg D.R."/>
            <person name="Seaver E.C."/>
            <person name="Weisblat D.A."/>
            <person name="Putnam N.H."/>
            <person name="Rokhsar D.S."/>
        </authorList>
    </citation>
    <scope>NUCLEOTIDE SEQUENCE</scope>
</reference>
<dbReference type="FunCoup" id="T1G705">
    <property type="interactions" value="167"/>
</dbReference>
<reference evidence="11" key="1">
    <citation type="submission" date="2012-12" db="EMBL/GenBank/DDBJ databases">
        <authorList>
            <person name="Hellsten U."/>
            <person name="Grimwood J."/>
            <person name="Chapman J.A."/>
            <person name="Shapiro H."/>
            <person name="Aerts A."/>
            <person name="Otillar R.P."/>
            <person name="Terry A.Y."/>
            <person name="Boore J.L."/>
            <person name="Simakov O."/>
            <person name="Marletaz F."/>
            <person name="Cho S.-J."/>
            <person name="Edsinger-Gonzales E."/>
            <person name="Havlak P."/>
            <person name="Kuo D.-H."/>
            <person name="Larsson T."/>
            <person name="Lv J."/>
            <person name="Arendt D."/>
            <person name="Savage R."/>
            <person name="Osoegawa K."/>
            <person name="de Jong P."/>
            <person name="Lindberg D.R."/>
            <person name="Seaver E.C."/>
            <person name="Weisblat D.A."/>
            <person name="Putnam N.H."/>
            <person name="Grigoriev I.V."/>
            <person name="Rokhsar D.S."/>
        </authorList>
    </citation>
    <scope>NUCLEOTIDE SEQUENCE</scope>
</reference>
<dbReference type="EMBL" id="KB097594">
    <property type="protein sequence ID" value="ESN93756.1"/>
    <property type="molecule type" value="Genomic_DNA"/>
</dbReference>
<evidence type="ECO:0000256" key="3">
    <source>
        <dbReference type="ARBA" id="ARBA00022946"/>
    </source>
</evidence>
<dbReference type="STRING" id="6412.T1G705"/>
<evidence type="ECO:0000256" key="5">
    <source>
        <dbReference type="ARBA" id="ARBA00023128"/>
    </source>
</evidence>
<dbReference type="GO" id="GO:0003735">
    <property type="term" value="F:structural constituent of ribosome"/>
    <property type="evidence" value="ECO:0000318"/>
    <property type="project" value="GO_Central"/>
</dbReference>
<gene>
    <name evidence="10" type="primary">20216852</name>
    <name evidence="9" type="ORF">HELRODRAFT_88241</name>
</gene>
<dbReference type="HOGENOM" id="CLU_150741_0_0_1"/>
<dbReference type="PANTHER" id="PTHR13409">
    <property type="entry name" value="MITOCHONDRIAL 39S RIBOSOMAL PROTEIN L51"/>
    <property type="match status" value="1"/>
</dbReference>
<keyword evidence="5" id="KW-0496">Mitochondrion</keyword>
<keyword evidence="6" id="KW-0687">Ribonucleoprotein</keyword>
<keyword evidence="3" id="KW-0809">Transit peptide</keyword>
<reference evidence="10" key="3">
    <citation type="submission" date="2015-06" db="UniProtKB">
        <authorList>
            <consortium name="EnsemblMetazoa"/>
        </authorList>
    </citation>
    <scope>IDENTIFICATION</scope>
</reference>
<dbReference type="Proteomes" id="UP000015101">
    <property type="component" value="Unassembled WGS sequence"/>
</dbReference>